<protein>
    <recommendedName>
        <fullName evidence="6">Glycosyl transferase family 1 domain-containing protein</fullName>
    </recommendedName>
</protein>
<evidence type="ECO:0000313" key="5">
    <source>
        <dbReference type="Proteomes" id="UP000178076"/>
    </source>
</evidence>
<dbReference type="Pfam" id="PF13439">
    <property type="entry name" value="Glyco_transf_4"/>
    <property type="match status" value="1"/>
</dbReference>
<name>A0A1F7I6E4_9BACT</name>
<feature type="domain" description="Glycosyl transferase family 1" evidence="2">
    <location>
        <begin position="194"/>
        <end position="337"/>
    </location>
</feature>
<dbReference type="PANTHER" id="PTHR46401">
    <property type="entry name" value="GLYCOSYLTRANSFERASE WBBK-RELATED"/>
    <property type="match status" value="1"/>
</dbReference>
<gene>
    <name evidence="4" type="ORF">A3F32_02300</name>
</gene>
<organism evidence="4 5">
    <name type="scientific">Candidatus Roizmanbacteria bacterium RIFCSPHIGHO2_12_FULL_42_10</name>
    <dbReference type="NCBI Taxonomy" id="1802053"/>
    <lineage>
        <taxon>Bacteria</taxon>
        <taxon>Candidatus Roizmaniibacteriota</taxon>
    </lineage>
</organism>
<evidence type="ECO:0000259" key="2">
    <source>
        <dbReference type="Pfam" id="PF00534"/>
    </source>
</evidence>
<sequence>MSRIGIDARLISQTGVGSYTRSLLEYLERLINPDDVIFVFVQSVRKSPYHPNRKNIQLVEADYSWHSIAEQTGFLQKLMTYRLDLMHFTYFSFPMLYPASFIITIHDLIPLFFSTGKASTKHPLMYRAKHIAYRLLMRVATARAYRIIVPSQTVKNDIERYYGRKVSSKVEVTYEGVPSRLMHAQSSSHIKKVFKKPFFIYVGNFYPHKNIEMLVRAFRDVLKDYDLALIGPDDYFSQHIRSLIKSLNMDQRVIMLVNSSDEDLSFLYSHAQALIHPSLSEGFGLPLLEASYFKCPILASNIPIIQEILGDYFIPFDPLSKDSITTAINRFVHKPEKKFLPLNILQEKFSFEKMSYQTYEIYKKTLFKGH</sequence>
<dbReference type="CDD" id="cd03809">
    <property type="entry name" value="GT4_MtfB-like"/>
    <property type="match status" value="1"/>
</dbReference>
<comment type="caution">
    <text evidence="4">The sequence shown here is derived from an EMBL/GenBank/DDBJ whole genome shotgun (WGS) entry which is preliminary data.</text>
</comment>
<dbReference type="GO" id="GO:0009103">
    <property type="term" value="P:lipopolysaccharide biosynthetic process"/>
    <property type="evidence" value="ECO:0007669"/>
    <property type="project" value="TreeGrafter"/>
</dbReference>
<dbReference type="PANTHER" id="PTHR46401:SF2">
    <property type="entry name" value="GLYCOSYLTRANSFERASE WBBK-RELATED"/>
    <property type="match status" value="1"/>
</dbReference>
<dbReference type="SUPFAM" id="SSF53756">
    <property type="entry name" value="UDP-Glycosyltransferase/glycogen phosphorylase"/>
    <property type="match status" value="1"/>
</dbReference>
<evidence type="ECO:0000313" key="4">
    <source>
        <dbReference type="EMBL" id="OGK38944.1"/>
    </source>
</evidence>
<evidence type="ECO:0008006" key="6">
    <source>
        <dbReference type="Google" id="ProtNLM"/>
    </source>
</evidence>
<dbReference type="AlphaFoldDB" id="A0A1F7I6E4"/>
<keyword evidence="1" id="KW-0808">Transferase</keyword>
<dbReference type="InterPro" id="IPR028098">
    <property type="entry name" value="Glyco_trans_4-like_N"/>
</dbReference>
<dbReference type="Pfam" id="PF00534">
    <property type="entry name" value="Glycos_transf_1"/>
    <property type="match status" value="1"/>
</dbReference>
<accession>A0A1F7I6E4</accession>
<feature type="domain" description="Glycosyltransferase subfamily 4-like N-terminal" evidence="3">
    <location>
        <begin position="15"/>
        <end position="178"/>
    </location>
</feature>
<dbReference type="GO" id="GO:0016757">
    <property type="term" value="F:glycosyltransferase activity"/>
    <property type="evidence" value="ECO:0007669"/>
    <property type="project" value="InterPro"/>
</dbReference>
<reference evidence="4 5" key="1">
    <citation type="journal article" date="2016" name="Nat. Commun.">
        <title>Thousands of microbial genomes shed light on interconnected biogeochemical processes in an aquifer system.</title>
        <authorList>
            <person name="Anantharaman K."/>
            <person name="Brown C.T."/>
            <person name="Hug L.A."/>
            <person name="Sharon I."/>
            <person name="Castelle C.J."/>
            <person name="Probst A.J."/>
            <person name="Thomas B.C."/>
            <person name="Singh A."/>
            <person name="Wilkins M.J."/>
            <person name="Karaoz U."/>
            <person name="Brodie E.L."/>
            <person name="Williams K.H."/>
            <person name="Hubbard S.S."/>
            <person name="Banfield J.F."/>
        </authorList>
    </citation>
    <scope>NUCLEOTIDE SEQUENCE [LARGE SCALE GENOMIC DNA]</scope>
</reference>
<dbReference type="EMBL" id="MGAD01000001">
    <property type="protein sequence ID" value="OGK38944.1"/>
    <property type="molecule type" value="Genomic_DNA"/>
</dbReference>
<dbReference type="InterPro" id="IPR001296">
    <property type="entry name" value="Glyco_trans_1"/>
</dbReference>
<evidence type="ECO:0000259" key="3">
    <source>
        <dbReference type="Pfam" id="PF13439"/>
    </source>
</evidence>
<evidence type="ECO:0000256" key="1">
    <source>
        <dbReference type="ARBA" id="ARBA00022679"/>
    </source>
</evidence>
<dbReference type="Proteomes" id="UP000178076">
    <property type="component" value="Unassembled WGS sequence"/>
</dbReference>
<proteinExistence type="predicted"/>
<dbReference type="Gene3D" id="3.40.50.2000">
    <property type="entry name" value="Glycogen Phosphorylase B"/>
    <property type="match status" value="2"/>
</dbReference>